<evidence type="ECO:0000313" key="1">
    <source>
        <dbReference type="EMBL" id="MPC27978.1"/>
    </source>
</evidence>
<organism evidence="1 2">
    <name type="scientific">Portunus trituberculatus</name>
    <name type="common">Swimming crab</name>
    <name type="synonym">Neptunus trituberculatus</name>
    <dbReference type="NCBI Taxonomy" id="210409"/>
    <lineage>
        <taxon>Eukaryota</taxon>
        <taxon>Metazoa</taxon>
        <taxon>Ecdysozoa</taxon>
        <taxon>Arthropoda</taxon>
        <taxon>Crustacea</taxon>
        <taxon>Multicrustacea</taxon>
        <taxon>Malacostraca</taxon>
        <taxon>Eumalacostraca</taxon>
        <taxon>Eucarida</taxon>
        <taxon>Decapoda</taxon>
        <taxon>Pleocyemata</taxon>
        <taxon>Brachyura</taxon>
        <taxon>Eubrachyura</taxon>
        <taxon>Portunoidea</taxon>
        <taxon>Portunidae</taxon>
        <taxon>Portuninae</taxon>
        <taxon>Portunus</taxon>
    </lineage>
</organism>
<name>A0A5B7E2J1_PORTR</name>
<sequence length="105" mass="11604">MNVSKGVRANKQQSEPCNELCLVFEIQRYESHLTYVRTLTSEKNNKNVSNTVAQGPQQVSSHYVIAVAKSNTVSNLNPRQFSLPSPKAGTQGCLHLAMSNRQSRG</sequence>
<dbReference type="AlphaFoldDB" id="A0A5B7E2J1"/>
<accession>A0A5B7E2J1</accession>
<dbReference type="EMBL" id="VSRR010001835">
    <property type="protein sequence ID" value="MPC27978.1"/>
    <property type="molecule type" value="Genomic_DNA"/>
</dbReference>
<comment type="caution">
    <text evidence="1">The sequence shown here is derived from an EMBL/GenBank/DDBJ whole genome shotgun (WGS) entry which is preliminary data.</text>
</comment>
<dbReference type="Proteomes" id="UP000324222">
    <property type="component" value="Unassembled WGS sequence"/>
</dbReference>
<reference evidence="1 2" key="1">
    <citation type="submission" date="2019-05" db="EMBL/GenBank/DDBJ databases">
        <title>Another draft genome of Portunus trituberculatus and its Hox gene families provides insights of decapod evolution.</title>
        <authorList>
            <person name="Jeong J.-H."/>
            <person name="Song I."/>
            <person name="Kim S."/>
            <person name="Choi T."/>
            <person name="Kim D."/>
            <person name="Ryu S."/>
            <person name="Kim W."/>
        </authorList>
    </citation>
    <scope>NUCLEOTIDE SEQUENCE [LARGE SCALE GENOMIC DNA]</scope>
    <source>
        <tissue evidence="1">Muscle</tissue>
    </source>
</reference>
<keyword evidence="2" id="KW-1185">Reference proteome</keyword>
<gene>
    <name evidence="1" type="ORF">E2C01_021171</name>
</gene>
<proteinExistence type="predicted"/>
<protein>
    <submittedName>
        <fullName evidence="1">Uncharacterized protein</fullName>
    </submittedName>
</protein>
<evidence type="ECO:0000313" key="2">
    <source>
        <dbReference type="Proteomes" id="UP000324222"/>
    </source>
</evidence>